<sequence length="189" mass="21104">MKPDKKGLTSDRTINEEEAALFREAMRDVIPLTPSRQVVHRPKPPRPIPRPAVQTATTAASQDTLSDHVSLEIPDGDGWAYLRPGLPRQTLRKLRRGHWKIQAELDMHGMTQDQARYALVAFLDECSRYGARCVCIIHGRGLGSKNHEPVLKLKVGNWLAQRHDVLAFCQATPEYGGRGAVLVLLKSTV</sequence>
<evidence type="ECO:0000313" key="3">
    <source>
        <dbReference type="Proteomes" id="UP000183454"/>
    </source>
</evidence>
<reference evidence="2 3" key="1">
    <citation type="submission" date="2016-10" db="EMBL/GenBank/DDBJ databases">
        <authorList>
            <person name="de Groot N.N."/>
        </authorList>
    </citation>
    <scope>NUCLEOTIDE SEQUENCE [LARGE SCALE GENOMIC DNA]</scope>
    <source>
        <strain evidence="2 3">Nm110</strain>
    </source>
</reference>
<evidence type="ECO:0000259" key="1">
    <source>
        <dbReference type="PROSITE" id="PS50828"/>
    </source>
</evidence>
<gene>
    <name evidence="2" type="ORF">SAMN05421882_104523</name>
</gene>
<dbReference type="PANTHER" id="PTHR35562">
    <property type="entry name" value="DNA ENDONUCLEASE SMRA-RELATED"/>
    <property type="match status" value="1"/>
</dbReference>
<accession>A0A1H2Y170</accession>
<dbReference type="InterPro" id="IPR036063">
    <property type="entry name" value="Smr_dom_sf"/>
</dbReference>
<dbReference type="Pfam" id="PF01713">
    <property type="entry name" value="Smr"/>
    <property type="match status" value="1"/>
</dbReference>
<dbReference type="InterPro" id="IPR002625">
    <property type="entry name" value="Smr_dom"/>
</dbReference>
<protein>
    <submittedName>
        <fullName evidence="2">DNA-nicking endonuclease, Smr domain</fullName>
    </submittedName>
</protein>
<dbReference type="Proteomes" id="UP000183454">
    <property type="component" value="Unassembled WGS sequence"/>
</dbReference>
<dbReference type="SUPFAM" id="SSF160443">
    <property type="entry name" value="SMR domain-like"/>
    <property type="match status" value="1"/>
</dbReference>
<dbReference type="RefSeq" id="WP_244505842.1">
    <property type="nucleotide sequence ID" value="NZ_FNNH01000045.1"/>
</dbReference>
<organism evidence="2 3">
    <name type="scientific">Nitrosomonas communis</name>
    <dbReference type="NCBI Taxonomy" id="44574"/>
    <lineage>
        <taxon>Bacteria</taxon>
        <taxon>Pseudomonadati</taxon>
        <taxon>Pseudomonadota</taxon>
        <taxon>Betaproteobacteria</taxon>
        <taxon>Nitrosomonadales</taxon>
        <taxon>Nitrosomonadaceae</taxon>
        <taxon>Nitrosomonas</taxon>
    </lineage>
</organism>
<dbReference type="SMART" id="SM00463">
    <property type="entry name" value="SMR"/>
    <property type="match status" value="1"/>
</dbReference>
<evidence type="ECO:0000313" key="2">
    <source>
        <dbReference type="EMBL" id="SDW98897.1"/>
    </source>
</evidence>
<keyword evidence="2" id="KW-0540">Nuclease</keyword>
<name>A0A1H2Y170_9PROT</name>
<feature type="domain" description="Smr" evidence="1">
    <location>
        <begin position="105"/>
        <end position="186"/>
    </location>
</feature>
<keyword evidence="2" id="KW-0378">Hydrolase</keyword>
<proteinExistence type="predicted"/>
<dbReference type="AlphaFoldDB" id="A0A1H2Y170"/>
<dbReference type="GO" id="GO:0004519">
    <property type="term" value="F:endonuclease activity"/>
    <property type="evidence" value="ECO:0007669"/>
    <property type="project" value="UniProtKB-KW"/>
</dbReference>
<dbReference type="EMBL" id="FNNH01000045">
    <property type="protein sequence ID" value="SDW98897.1"/>
    <property type="molecule type" value="Genomic_DNA"/>
</dbReference>
<dbReference type="Gene3D" id="3.30.1370.110">
    <property type="match status" value="1"/>
</dbReference>
<dbReference type="PROSITE" id="PS50828">
    <property type="entry name" value="SMR"/>
    <property type="match status" value="1"/>
</dbReference>
<keyword evidence="2" id="KW-0255">Endonuclease</keyword>
<dbReference type="PANTHER" id="PTHR35562:SF2">
    <property type="entry name" value="DNA ENDONUCLEASE SMRA-RELATED"/>
    <property type="match status" value="1"/>
</dbReference>